<dbReference type="AlphaFoldDB" id="A0A0N1MS00"/>
<dbReference type="Proteomes" id="UP000037848">
    <property type="component" value="Unassembled WGS sequence"/>
</dbReference>
<dbReference type="PATRIC" id="fig|187330.3.peg.1350"/>
<protein>
    <recommendedName>
        <fullName evidence="4">Lipoprotein</fullName>
    </recommendedName>
</protein>
<accession>A0A0N1MS00</accession>
<feature type="signal peptide" evidence="1">
    <location>
        <begin position="1"/>
        <end position="19"/>
    </location>
</feature>
<proteinExistence type="predicted"/>
<comment type="caution">
    <text evidence="2">The sequence shown here is derived from an EMBL/GenBank/DDBJ whole genome shotgun (WGS) entry which is preliminary data.</text>
</comment>
<name>A0A0N1MS00_9GAMM</name>
<dbReference type="PROSITE" id="PS51257">
    <property type="entry name" value="PROKAR_LIPOPROTEIN"/>
    <property type="match status" value="1"/>
</dbReference>
<reference evidence="2 3" key="1">
    <citation type="submission" date="2015-08" db="EMBL/GenBank/DDBJ databases">
        <title>Draft Genome Sequence of Pseudoalteromonas porphyrae UCD-SED14.</title>
        <authorList>
            <person name="Coil D.A."/>
            <person name="Jospin G."/>
            <person name="Lee R.D."/>
            <person name="Eisen J.A."/>
        </authorList>
    </citation>
    <scope>NUCLEOTIDE SEQUENCE [LARGE SCALE GENOMIC DNA]</scope>
    <source>
        <strain evidence="2 3">UCD-SED14</strain>
    </source>
</reference>
<gene>
    <name evidence="2" type="ORF">ADS77_14605</name>
</gene>
<sequence length="82" mass="9188">MLKRIFVVAFACYFILGCASSNQPSGVYNQVEANAIKGKHWLKMNLKREGVIATDSNSLGSRLAFCLCRSKDKIRTEISFKI</sequence>
<feature type="chain" id="PRO_5005878166" description="Lipoprotein" evidence="1">
    <location>
        <begin position="20"/>
        <end position="82"/>
    </location>
</feature>
<keyword evidence="3" id="KW-1185">Reference proteome</keyword>
<evidence type="ECO:0000313" key="2">
    <source>
        <dbReference type="EMBL" id="KPH61587.1"/>
    </source>
</evidence>
<dbReference type="EMBL" id="LHPH01000017">
    <property type="protein sequence ID" value="KPH61587.1"/>
    <property type="molecule type" value="Genomic_DNA"/>
</dbReference>
<organism evidence="2 3">
    <name type="scientific">Pseudoalteromonas porphyrae</name>
    <dbReference type="NCBI Taxonomy" id="187330"/>
    <lineage>
        <taxon>Bacteria</taxon>
        <taxon>Pseudomonadati</taxon>
        <taxon>Pseudomonadota</taxon>
        <taxon>Gammaproteobacteria</taxon>
        <taxon>Alteromonadales</taxon>
        <taxon>Pseudoalteromonadaceae</taxon>
        <taxon>Pseudoalteromonas</taxon>
    </lineage>
</organism>
<evidence type="ECO:0008006" key="4">
    <source>
        <dbReference type="Google" id="ProtNLM"/>
    </source>
</evidence>
<keyword evidence="1" id="KW-0732">Signal</keyword>
<evidence type="ECO:0000256" key="1">
    <source>
        <dbReference type="SAM" id="SignalP"/>
    </source>
</evidence>
<dbReference type="RefSeq" id="WP_054455075.1">
    <property type="nucleotide sequence ID" value="NZ_LHPH01000017.1"/>
</dbReference>
<evidence type="ECO:0000313" key="3">
    <source>
        <dbReference type="Proteomes" id="UP000037848"/>
    </source>
</evidence>